<protein>
    <submittedName>
        <fullName evidence="2">GLUG domain protein</fullName>
    </submittedName>
</protein>
<proteinExistence type="predicted"/>
<dbReference type="Proteomes" id="UP000009223">
    <property type="component" value="Chromosome"/>
</dbReference>
<sequence length="522" mass="53910">MIQGAALCVFALSVLSCDLPPEADYGKGTLSLQMPGRASPAPDKSGSSSRSLVSKDNLSSLMYRITLTGAENTIVLVAEENQTLMLALEPGKWIIEVLAYDTANVLAGSGTVEIVVTAGEELAAKIPMQMDPDYEVAYAASGSIYIHNEAELRRLAEPWGIPYITDSAVEFILENDIALTQPWTPIGAEDSIFKASFDGRGHTITINGFVNTPTQYLGLFGRTNGGHIKNLALICNLGPSSIPIISDDIQYLGGLVGSADSTIIEGITVLGNIHFSNTGPGSIYLGGIAGENMGAIKQSSFTGVIKGTITGASNSATVGGVAGTSGTGSITLCYVSGTMEVISGGSAIAGGIAGSGSIIDSCYAWVKVNVKGPGQGGYAGGIAGYGDEIRYCYALGDVVAEGLSSAAGGIAGTSSNGVVEGCAAFNTRVSSLSTPGSTHGIVGREDTPGLYVNNYTVSELHLESMILNGNTTRSRSDFTGAANESAYTALLNWGIGFGLDWKWIPGYDYPALSWQTQAAPEP</sequence>
<dbReference type="HOGENOM" id="CLU_521694_0_0_12"/>
<keyword evidence="3" id="KW-1185">Reference proteome</keyword>
<dbReference type="KEGG" id="tpi:TREPR_0577"/>
<reference evidence="3" key="1">
    <citation type="submission" date="2009-12" db="EMBL/GenBank/DDBJ databases">
        <title>Complete sequence of Treponema primitia strain ZAS-2.</title>
        <authorList>
            <person name="Tetu S.G."/>
            <person name="Matson E."/>
            <person name="Ren Q."/>
            <person name="Seshadri R."/>
            <person name="Elbourne L."/>
            <person name="Hassan K.A."/>
            <person name="Durkin A."/>
            <person name="Radune D."/>
            <person name="Mohamoud Y."/>
            <person name="Shay R."/>
            <person name="Jin S."/>
            <person name="Zhang X."/>
            <person name="Lucey K."/>
            <person name="Ballor N.R."/>
            <person name="Ottesen E."/>
            <person name="Rosenthal R."/>
            <person name="Allen A."/>
            <person name="Leadbetter J.R."/>
            <person name="Paulsen I.T."/>
        </authorList>
    </citation>
    <scope>NUCLEOTIDE SEQUENCE [LARGE SCALE GENOMIC DNA]</scope>
    <source>
        <strain evidence="3">ATCC BAA-887 / DSM 12427 / ZAS-2</strain>
    </source>
</reference>
<dbReference type="Gene3D" id="2.160.20.110">
    <property type="match status" value="1"/>
</dbReference>
<evidence type="ECO:0000256" key="1">
    <source>
        <dbReference type="SAM" id="MobiDB-lite"/>
    </source>
</evidence>
<evidence type="ECO:0000313" key="2">
    <source>
        <dbReference type="EMBL" id="AEF86294.1"/>
    </source>
</evidence>
<dbReference type="STRING" id="545694.TREPR_0577"/>
<gene>
    <name evidence="2" type="ordered locus">TREPR_0577</name>
</gene>
<dbReference type="eggNOG" id="COG5263">
    <property type="taxonomic scope" value="Bacteria"/>
</dbReference>
<accession>F5YKR5</accession>
<evidence type="ECO:0000313" key="3">
    <source>
        <dbReference type="Proteomes" id="UP000009223"/>
    </source>
</evidence>
<reference evidence="2 3" key="2">
    <citation type="journal article" date="2011" name="ISME J.">
        <title>RNA-seq reveals cooperative metabolic interactions between two termite-gut spirochete species in co-culture.</title>
        <authorList>
            <person name="Rosenthal A.Z."/>
            <person name="Matson E.G."/>
            <person name="Eldar A."/>
            <person name="Leadbetter J.R."/>
        </authorList>
    </citation>
    <scope>NUCLEOTIDE SEQUENCE [LARGE SCALE GENOMIC DNA]</scope>
    <source>
        <strain evidence="3">ATCC BAA-887 / DSM 12427 / ZAS-2</strain>
    </source>
</reference>
<name>F5YKR5_TREPZ</name>
<organism evidence="2 3">
    <name type="scientific">Treponema primitia (strain ATCC BAA-887 / DSM 12427 / ZAS-2)</name>
    <dbReference type="NCBI Taxonomy" id="545694"/>
    <lineage>
        <taxon>Bacteria</taxon>
        <taxon>Pseudomonadati</taxon>
        <taxon>Spirochaetota</taxon>
        <taxon>Spirochaetia</taxon>
        <taxon>Spirochaetales</taxon>
        <taxon>Treponemataceae</taxon>
        <taxon>Treponema</taxon>
    </lineage>
</organism>
<dbReference type="EMBL" id="CP001843">
    <property type="protein sequence ID" value="AEF86294.1"/>
    <property type="molecule type" value="Genomic_DNA"/>
</dbReference>
<feature type="region of interest" description="Disordered" evidence="1">
    <location>
        <begin position="30"/>
        <end position="52"/>
    </location>
</feature>
<dbReference type="AlphaFoldDB" id="F5YKR5"/>